<dbReference type="Proteomes" id="UP000887565">
    <property type="component" value="Unplaced"/>
</dbReference>
<evidence type="ECO:0000313" key="2">
    <source>
        <dbReference type="WBParaSite" id="nRc.2.0.1.t47088-RA"/>
    </source>
</evidence>
<keyword evidence="1" id="KW-1185">Reference proteome</keyword>
<sequence length="62" mass="6889">MKVKTGRLFLAHPPSQSAGITVEFFMHQTAKGLLPLFLSFSTAIKSSDCRRSFSTLRNLETS</sequence>
<organism evidence="1 2">
    <name type="scientific">Romanomermis culicivorax</name>
    <name type="common">Nematode worm</name>
    <dbReference type="NCBI Taxonomy" id="13658"/>
    <lineage>
        <taxon>Eukaryota</taxon>
        <taxon>Metazoa</taxon>
        <taxon>Ecdysozoa</taxon>
        <taxon>Nematoda</taxon>
        <taxon>Enoplea</taxon>
        <taxon>Dorylaimia</taxon>
        <taxon>Mermithida</taxon>
        <taxon>Mermithoidea</taxon>
        <taxon>Mermithidae</taxon>
        <taxon>Romanomermis</taxon>
    </lineage>
</organism>
<dbReference type="WBParaSite" id="nRc.2.0.1.t47088-RA">
    <property type="protein sequence ID" value="nRc.2.0.1.t47088-RA"/>
    <property type="gene ID" value="nRc.2.0.1.g47088"/>
</dbReference>
<reference evidence="2" key="1">
    <citation type="submission" date="2022-11" db="UniProtKB">
        <authorList>
            <consortium name="WormBaseParasite"/>
        </authorList>
    </citation>
    <scope>IDENTIFICATION</scope>
</reference>
<name>A0A915L9J1_ROMCU</name>
<dbReference type="AlphaFoldDB" id="A0A915L9J1"/>
<protein>
    <submittedName>
        <fullName evidence="2">Uncharacterized protein</fullName>
    </submittedName>
</protein>
<accession>A0A915L9J1</accession>
<evidence type="ECO:0000313" key="1">
    <source>
        <dbReference type="Proteomes" id="UP000887565"/>
    </source>
</evidence>
<proteinExistence type="predicted"/>